<feature type="compositionally biased region" description="Polar residues" evidence="1">
    <location>
        <begin position="490"/>
        <end position="500"/>
    </location>
</feature>
<feature type="region of interest" description="Disordered" evidence="1">
    <location>
        <begin position="567"/>
        <end position="600"/>
    </location>
</feature>
<name>A0A6C0ATA0_9ZZZZ</name>
<dbReference type="AlphaFoldDB" id="A0A6C0ATA0"/>
<evidence type="ECO:0000256" key="1">
    <source>
        <dbReference type="SAM" id="MobiDB-lite"/>
    </source>
</evidence>
<sequence length="638" mass="66460">MNKEGFIAFGYSTNPVDTISLTCYSSTKKVTKIQDNFYFDTTNGNLIELDGSAYTTANDPIGTTLTTLYVIPRGGDGVYQYDISNSGSVPTIQDVNIGTISSLESSYKSFIVKSISTTSASGSVIYIPWSLQTILVPILDTSSSKVINNAYLCQSSGVQSASITNISSLALTGVYTDSDTNNNKSVTESVYDSTRSVYQVSHYVKFDSTNGNLIIINDDTSGNKILVYDRYGKSVSTPIDSASNSTSIPNVSFSAWTILDIKGQNIVLYIANAKNTLISLIAMKNSTLTELTLKNVVRFTSAGKDVDGVIVSTSNTSSSSQSSSSSNVLSGYGTSGYGTSGYGTSGYRTGGNDSVVSEYFKWYWYWKNGPGANSSSQRNNDYILKTQIIPPVCPSCASCPSCSSSGTCTNCGGNGGSGTMTSSGVSIFDICGNPTSCSKLGYNGVGYDAKKNPIYCSQVLGQSQGQNQSQGQGQGQGQGLGLGFGQSQGPPNNSAGGVVNNAISTTGDVIGGTAMGAEAVIGGTVMGAGMLANNVIDKTTGLISGAGSGAVNLLKDTGSGVSNFLKGGSNGQGQSGYEQGQSGYGQGQAGYGTNNNQRSTYYGTQNQYSDQYSYNGMLPSKSTSNFMPITTDFSAFGK</sequence>
<protein>
    <submittedName>
        <fullName evidence="2">Uncharacterized protein</fullName>
    </submittedName>
</protein>
<proteinExistence type="predicted"/>
<dbReference type="EMBL" id="MN740804">
    <property type="protein sequence ID" value="QHS82713.1"/>
    <property type="molecule type" value="Genomic_DNA"/>
</dbReference>
<feature type="compositionally biased region" description="Gly residues" evidence="1">
    <location>
        <begin position="472"/>
        <end position="486"/>
    </location>
</feature>
<feature type="region of interest" description="Disordered" evidence="1">
    <location>
        <begin position="466"/>
        <end position="500"/>
    </location>
</feature>
<accession>A0A6C0ATA0</accession>
<organism evidence="2">
    <name type="scientific">viral metagenome</name>
    <dbReference type="NCBI Taxonomy" id="1070528"/>
    <lineage>
        <taxon>unclassified sequences</taxon>
        <taxon>metagenomes</taxon>
        <taxon>organismal metagenomes</taxon>
    </lineage>
</organism>
<evidence type="ECO:0000313" key="2">
    <source>
        <dbReference type="EMBL" id="QHS82713.1"/>
    </source>
</evidence>
<reference evidence="2" key="1">
    <citation type="journal article" date="2020" name="Nature">
        <title>Giant virus diversity and host interactions through global metagenomics.</title>
        <authorList>
            <person name="Schulz F."/>
            <person name="Roux S."/>
            <person name="Paez-Espino D."/>
            <person name="Jungbluth S."/>
            <person name="Walsh D.A."/>
            <person name="Denef V.J."/>
            <person name="McMahon K.D."/>
            <person name="Konstantinidis K.T."/>
            <person name="Eloe-Fadrosh E.A."/>
            <person name="Kyrpides N.C."/>
            <person name="Woyke T."/>
        </authorList>
    </citation>
    <scope>NUCLEOTIDE SEQUENCE</scope>
    <source>
        <strain evidence="2">GVMAG-S-1101171-111</strain>
    </source>
</reference>